<proteinExistence type="predicted"/>
<dbReference type="Proteomes" id="UP000177135">
    <property type="component" value="Unassembled WGS sequence"/>
</dbReference>
<dbReference type="AlphaFoldDB" id="A0A1F5N3A0"/>
<feature type="compositionally biased region" description="Polar residues" evidence="1">
    <location>
        <begin position="239"/>
        <end position="248"/>
    </location>
</feature>
<reference evidence="2 3" key="1">
    <citation type="journal article" date="2016" name="Nat. Commun.">
        <title>Thousands of microbial genomes shed light on interconnected biogeochemical processes in an aquifer system.</title>
        <authorList>
            <person name="Anantharaman K."/>
            <person name="Brown C.T."/>
            <person name="Hug L.A."/>
            <person name="Sharon I."/>
            <person name="Castelle C.J."/>
            <person name="Probst A.J."/>
            <person name="Thomas B.C."/>
            <person name="Singh A."/>
            <person name="Wilkins M.J."/>
            <person name="Karaoz U."/>
            <person name="Brodie E.L."/>
            <person name="Williams K.H."/>
            <person name="Hubbard S.S."/>
            <person name="Banfield J.F."/>
        </authorList>
    </citation>
    <scope>NUCLEOTIDE SEQUENCE [LARGE SCALE GENOMIC DNA]</scope>
</reference>
<comment type="caution">
    <text evidence="2">The sequence shown here is derived from an EMBL/GenBank/DDBJ whole genome shotgun (WGS) entry which is preliminary data.</text>
</comment>
<feature type="region of interest" description="Disordered" evidence="1">
    <location>
        <begin position="1"/>
        <end position="22"/>
    </location>
</feature>
<organism evidence="2 3">
    <name type="scientific">Candidatus Daviesbacteria bacterium RIFOXYD1_FULL_41_10</name>
    <dbReference type="NCBI Taxonomy" id="1797801"/>
    <lineage>
        <taxon>Bacteria</taxon>
        <taxon>Candidatus Daviesiibacteriota</taxon>
    </lineage>
</organism>
<sequence length="248" mass="26167">MTNTTLSPLSQNIGEAKRQQQPPRVLFDLEGNLEADANATAAEIEAFLATGSIIFSSPIVNEGPVNISKASEESPWMTITSEGFKIASSLLGETIKFAPDIKDAVGGIISEATGIGLAKPQEKDPGKEAKTKAETAFARRTIAALEEGRKRVTQEEFAQRAQDAIRNEVNPDDVGNLLGLAHMDKSAVLTKANILQAALVKGERQKAAEKTKKGQSLASVTKKGASNALRMDAHEGDSTVANAITSAG</sequence>
<feature type="region of interest" description="Disordered" evidence="1">
    <location>
        <begin position="207"/>
        <end position="248"/>
    </location>
</feature>
<accession>A0A1F5N3A0</accession>
<feature type="compositionally biased region" description="Polar residues" evidence="1">
    <location>
        <begin position="1"/>
        <end position="13"/>
    </location>
</feature>
<evidence type="ECO:0000313" key="3">
    <source>
        <dbReference type="Proteomes" id="UP000177135"/>
    </source>
</evidence>
<name>A0A1F5N3A0_9BACT</name>
<protein>
    <submittedName>
        <fullName evidence="2">Uncharacterized protein</fullName>
    </submittedName>
</protein>
<evidence type="ECO:0000313" key="2">
    <source>
        <dbReference type="EMBL" id="OGE72126.1"/>
    </source>
</evidence>
<evidence type="ECO:0000256" key="1">
    <source>
        <dbReference type="SAM" id="MobiDB-lite"/>
    </source>
</evidence>
<gene>
    <name evidence="2" type="ORF">A2617_02945</name>
</gene>
<dbReference type="EMBL" id="MFEC01000001">
    <property type="protein sequence ID" value="OGE72126.1"/>
    <property type="molecule type" value="Genomic_DNA"/>
</dbReference>